<keyword evidence="2" id="KW-1185">Reference proteome</keyword>
<evidence type="ECO:0000313" key="1">
    <source>
        <dbReference type="EMBL" id="KAH8984722.1"/>
    </source>
</evidence>
<dbReference type="EMBL" id="JAKELL010000072">
    <property type="protein sequence ID" value="KAH8984722.1"/>
    <property type="molecule type" value="Genomic_DNA"/>
</dbReference>
<evidence type="ECO:0000313" key="2">
    <source>
        <dbReference type="Proteomes" id="UP001201163"/>
    </source>
</evidence>
<name>A0AAD4L9P4_9AGAM</name>
<dbReference type="Proteomes" id="UP001201163">
    <property type="component" value="Unassembled WGS sequence"/>
</dbReference>
<organism evidence="1 2">
    <name type="scientific">Lactarius akahatsu</name>
    <dbReference type="NCBI Taxonomy" id="416441"/>
    <lineage>
        <taxon>Eukaryota</taxon>
        <taxon>Fungi</taxon>
        <taxon>Dikarya</taxon>
        <taxon>Basidiomycota</taxon>
        <taxon>Agaricomycotina</taxon>
        <taxon>Agaricomycetes</taxon>
        <taxon>Russulales</taxon>
        <taxon>Russulaceae</taxon>
        <taxon>Lactarius</taxon>
    </lineage>
</organism>
<comment type="caution">
    <text evidence="1">The sequence shown here is derived from an EMBL/GenBank/DDBJ whole genome shotgun (WGS) entry which is preliminary data.</text>
</comment>
<sequence length="201" mass="21942">MPDARSGLATMTNVVTNDSVCGDLIKSQDHRTSGSGQCLFGFMETWALDRFSRSDDGSKETASATHYCSSCYTTSGLGSSVFNLGLALPWCSSMLVARLGGLLVVVTRWYKKVATGAVPVIHQRTTQDVLAQAEPPLFKESRLHVRSHRPPLGRRITRIQPRHVEGGLLTDARQTSSHTPAGPCYCTIPTRRPPLLSRPPH</sequence>
<accession>A0AAD4L9P4</accession>
<protein>
    <submittedName>
        <fullName evidence="1">Uncharacterized protein</fullName>
    </submittedName>
</protein>
<gene>
    <name evidence="1" type="ORF">EDB92DRAFT_1467689</name>
</gene>
<reference evidence="1" key="1">
    <citation type="submission" date="2022-01" db="EMBL/GenBank/DDBJ databases">
        <title>Comparative genomics reveals a dynamic genome evolution in the ectomycorrhizal milk-cap (Lactarius) mushrooms.</title>
        <authorList>
            <consortium name="DOE Joint Genome Institute"/>
            <person name="Lebreton A."/>
            <person name="Tang N."/>
            <person name="Kuo A."/>
            <person name="LaButti K."/>
            <person name="Drula E."/>
            <person name="Barry K."/>
            <person name="Clum A."/>
            <person name="Lipzen A."/>
            <person name="Mousain D."/>
            <person name="Ng V."/>
            <person name="Wang R."/>
            <person name="Wang X."/>
            <person name="Dai Y."/>
            <person name="Henrissat B."/>
            <person name="Grigoriev I.V."/>
            <person name="Guerin-Laguette A."/>
            <person name="Yu F."/>
            <person name="Martin F.M."/>
        </authorList>
    </citation>
    <scope>NUCLEOTIDE SEQUENCE</scope>
    <source>
        <strain evidence="1">QP</strain>
    </source>
</reference>
<dbReference type="AlphaFoldDB" id="A0AAD4L9P4"/>
<proteinExistence type="predicted"/>